<dbReference type="InterPro" id="IPR044087">
    <property type="entry name" value="NahD-like"/>
</dbReference>
<dbReference type="InterPro" id="IPR014440">
    <property type="entry name" value="HCCAis_GSTk"/>
</dbReference>
<dbReference type="Pfam" id="PF01323">
    <property type="entry name" value="DSBA"/>
    <property type="match status" value="1"/>
</dbReference>
<evidence type="ECO:0000259" key="3">
    <source>
        <dbReference type="Pfam" id="PF01323"/>
    </source>
</evidence>
<evidence type="ECO:0000256" key="1">
    <source>
        <dbReference type="PIRNR" id="PIRNR006386"/>
    </source>
</evidence>
<dbReference type="GO" id="GO:0018845">
    <property type="term" value="F:2-hydroxychromene-2-carboxylate isomerase activity"/>
    <property type="evidence" value="ECO:0007669"/>
    <property type="project" value="UniProtKB-UniRule"/>
</dbReference>
<sequence>MAHIDYYFGTISPWAYFAGDRLERMAREHKATITYKPVDLMQLFPRTGGQKPADRHESRKDYRVQELSRWAAVLKLPFNLQPAHFPVNMAPSSYALIAAQAAGGGDVGALARGFLRATWAEERDISDDAVIRDVLAKAGFDPAIADKGLFVGAEQYGRNLEDAVAAGVFGSPFYIVRETGQKFWGQDRLDFLGAHLASL</sequence>
<dbReference type="PANTHER" id="PTHR42943:SF13">
    <property type="entry name" value="GLUTATHIONE S-TRANSFERASE KAPPA-RELATED"/>
    <property type="match status" value="1"/>
</dbReference>
<evidence type="ECO:0000313" key="4">
    <source>
        <dbReference type="EMBL" id="TKW66970.1"/>
    </source>
</evidence>
<dbReference type="EC" id="5.99.1.4" evidence="1"/>
<proteinExistence type="inferred from homology"/>
<protein>
    <recommendedName>
        <fullName evidence="1">2-hydroxychromene-2-carboxylate isomerase</fullName>
        <ecNumber evidence="1">5.99.1.4</ecNumber>
    </recommendedName>
</protein>
<dbReference type="Gene3D" id="3.40.30.10">
    <property type="entry name" value="Glutaredoxin"/>
    <property type="match status" value="1"/>
</dbReference>
<dbReference type="GO" id="GO:0004602">
    <property type="term" value="F:glutathione peroxidase activity"/>
    <property type="evidence" value="ECO:0007669"/>
    <property type="project" value="TreeGrafter"/>
</dbReference>
<dbReference type="InterPro" id="IPR001853">
    <property type="entry name" value="DSBA-like_thioredoxin_dom"/>
</dbReference>
<dbReference type="AlphaFoldDB" id="A0A533IA83"/>
<keyword evidence="1 4" id="KW-0413">Isomerase</keyword>
<gene>
    <name evidence="4" type="ORF">DI616_07800</name>
</gene>
<reference evidence="4 5" key="1">
    <citation type="journal article" date="2017" name="Nat. Commun.">
        <title>In situ click chemistry generation of cyclooxygenase-2 inhibitors.</title>
        <authorList>
            <person name="Bhardwaj A."/>
            <person name="Kaur J."/>
            <person name="Wuest M."/>
            <person name="Wuest F."/>
        </authorList>
    </citation>
    <scope>NUCLEOTIDE SEQUENCE [LARGE SCALE GENOMIC DNA]</scope>
    <source>
        <strain evidence="4">S2_012_000_R3_94</strain>
    </source>
</reference>
<dbReference type="SUPFAM" id="SSF52833">
    <property type="entry name" value="Thioredoxin-like"/>
    <property type="match status" value="1"/>
</dbReference>
<dbReference type="GO" id="GO:1901170">
    <property type="term" value="P:naphthalene catabolic process"/>
    <property type="evidence" value="ECO:0007669"/>
    <property type="project" value="InterPro"/>
</dbReference>
<comment type="similarity">
    <text evidence="1">Belongs to the GST superfamily. NadH family.</text>
</comment>
<dbReference type="EMBL" id="VAFL01000005">
    <property type="protein sequence ID" value="TKW66970.1"/>
    <property type="molecule type" value="Genomic_DNA"/>
</dbReference>
<comment type="catalytic activity">
    <reaction evidence="1">
        <text>2-hydroxychromene-2-carboxylate = (3E)-4-(2-hydroxyphenyl)-2-oxobut-3-enoate</text>
        <dbReference type="Rhea" id="RHEA:27401"/>
        <dbReference type="ChEBI" id="CHEBI:59350"/>
        <dbReference type="ChEBI" id="CHEBI:59353"/>
        <dbReference type="EC" id="5.99.1.4"/>
    </reaction>
</comment>
<dbReference type="GO" id="GO:0004364">
    <property type="term" value="F:glutathione transferase activity"/>
    <property type="evidence" value="ECO:0007669"/>
    <property type="project" value="TreeGrafter"/>
</dbReference>
<accession>A0A533IA83</accession>
<organism evidence="4 5">
    <name type="scientific">Paracoccus denitrificans</name>
    <dbReference type="NCBI Taxonomy" id="266"/>
    <lineage>
        <taxon>Bacteria</taxon>
        <taxon>Pseudomonadati</taxon>
        <taxon>Pseudomonadota</taxon>
        <taxon>Alphaproteobacteria</taxon>
        <taxon>Rhodobacterales</taxon>
        <taxon>Paracoccaceae</taxon>
        <taxon>Paracoccus</taxon>
    </lineage>
</organism>
<name>A0A533IA83_PARDE</name>
<feature type="domain" description="DSBA-like thioredoxin" evidence="3">
    <location>
        <begin position="4"/>
        <end position="196"/>
    </location>
</feature>
<evidence type="ECO:0000313" key="5">
    <source>
        <dbReference type="Proteomes" id="UP000315344"/>
    </source>
</evidence>
<evidence type="ECO:0000256" key="2">
    <source>
        <dbReference type="PIRSR" id="PIRSR006386-1"/>
    </source>
</evidence>
<comment type="caution">
    <text evidence="4">The sequence shown here is derived from an EMBL/GenBank/DDBJ whole genome shotgun (WGS) entry which is preliminary data.</text>
</comment>
<feature type="active site" description="Nucleophile" evidence="2">
    <location>
        <position position="12"/>
    </location>
</feature>
<dbReference type="InterPro" id="IPR036249">
    <property type="entry name" value="Thioredoxin-like_sf"/>
</dbReference>
<dbReference type="InterPro" id="IPR051924">
    <property type="entry name" value="GST_Kappa/NadH"/>
</dbReference>
<dbReference type="PANTHER" id="PTHR42943">
    <property type="entry name" value="GLUTATHIONE S-TRANSFERASE KAPPA"/>
    <property type="match status" value="1"/>
</dbReference>
<dbReference type="PIRSF" id="PIRSF006386">
    <property type="entry name" value="HCCAis_GSTk"/>
    <property type="match status" value="1"/>
</dbReference>
<dbReference type="GO" id="GO:0006749">
    <property type="term" value="P:glutathione metabolic process"/>
    <property type="evidence" value="ECO:0007669"/>
    <property type="project" value="TreeGrafter"/>
</dbReference>
<dbReference type="CDD" id="cd03022">
    <property type="entry name" value="DsbA_HCCA_Iso"/>
    <property type="match status" value="1"/>
</dbReference>
<dbReference type="Proteomes" id="UP000315344">
    <property type="component" value="Unassembled WGS sequence"/>
</dbReference>